<dbReference type="GO" id="GO:0016020">
    <property type="term" value="C:membrane"/>
    <property type="evidence" value="ECO:0007669"/>
    <property type="project" value="TreeGrafter"/>
</dbReference>
<keyword evidence="1 6" id="KW-0436">Ligase</keyword>
<name>A0A0K1PNM8_9BACT</name>
<evidence type="ECO:0000313" key="6">
    <source>
        <dbReference type="EMBL" id="AKU95150.1"/>
    </source>
</evidence>
<evidence type="ECO:0000256" key="2">
    <source>
        <dbReference type="ARBA" id="ARBA00022832"/>
    </source>
</evidence>
<dbReference type="Pfam" id="PF23562">
    <property type="entry name" value="AMP-binding_C_3"/>
    <property type="match status" value="1"/>
</dbReference>
<dbReference type="InterPro" id="IPR000873">
    <property type="entry name" value="AMP-dep_synth/lig_dom"/>
</dbReference>
<dbReference type="Pfam" id="PF00501">
    <property type="entry name" value="AMP-binding"/>
    <property type="match status" value="1"/>
</dbReference>
<dbReference type="GO" id="GO:0004467">
    <property type="term" value="F:long-chain fatty acid-CoA ligase activity"/>
    <property type="evidence" value="ECO:0007669"/>
    <property type="project" value="UniProtKB-EC"/>
</dbReference>
<feature type="domain" description="AMP-dependent synthetase/ligase" evidence="5">
    <location>
        <begin position="11"/>
        <end position="423"/>
    </location>
</feature>
<comment type="catalytic activity">
    <reaction evidence="4">
        <text>a long-chain fatty acid + ATP + CoA = a long-chain fatty acyl-CoA + AMP + diphosphate</text>
        <dbReference type="Rhea" id="RHEA:15421"/>
        <dbReference type="ChEBI" id="CHEBI:30616"/>
        <dbReference type="ChEBI" id="CHEBI:33019"/>
        <dbReference type="ChEBI" id="CHEBI:57287"/>
        <dbReference type="ChEBI" id="CHEBI:57560"/>
        <dbReference type="ChEBI" id="CHEBI:83139"/>
        <dbReference type="ChEBI" id="CHEBI:456215"/>
        <dbReference type="EC" id="6.2.1.3"/>
    </reaction>
    <physiologicalReaction direction="left-to-right" evidence="4">
        <dbReference type="Rhea" id="RHEA:15422"/>
    </physiologicalReaction>
</comment>
<dbReference type="InterPro" id="IPR042099">
    <property type="entry name" value="ANL_N_sf"/>
</dbReference>
<evidence type="ECO:0000259" key="5">
    <source>
        <dbReference type="Pfam" id="PF00501"/>
    </source>
</evidence>
<dbReference type="PROSITE" id="PS00455">
    <property type="entry name" value="AMP_BINDING"/>
    <property type="match status" value="1"/>
</dbReference>
<proteinExistence type="predicted"/>
<evidence type="ECO:0000256" key="1">
    <source>
        <dbReference type="ARBA" id="ARBA00022598"/>
    </source>
</evidence>
<dbReference type="EMBL" id="CP012333">
    <property type="protein sequence ID" value="AKU95150.1"/>
    <property type="molecule type" value="Genomic_DNA"/>
</dbReference>
<evidence type="ECO:0000256" key="4">
    <source>
        <dbReference type="ARBA" id="ARBA00024484"/>
    </source>
</evidence>
<keyword evidence="7" id="KW-1185">Reference proteome</keyword>
<dbReference type="AlphaFoldDB" id="A0A0K1PNM8"/>
<dbReference type="STRING" id="1391654.AKJ09_01814"/>
<dbReference type="SUPFAM" id="SSF56801">
    <property type="entry name" value="Acetyl-CoA synthetase-like"/>
    <property type="match status" value="1"/>
</dbReference>
<dbReference type="PANTHER" id="PTHR43272">
    <property type="entry name" value="LONG-CHAIN-FATTY-ACID--COA LIGASE"/>
    <property type="match status" value="1"/>
</dbReference>
<keyword evidence="3" id="KW-0443">Lipid metabolism</keyword>
<protein>
    <submittedName>
        <fullName evidence="6">Long-chain-fatty-acid--CoA ligase</fullName>
    </submittedName>
</protein>
<dbReference type="Gene3D" id="3.30.300.30">
    <property type="match status" value="1"/>
</dbReference>
<dbReference type="InterPro" id="IPR045851">
    <property type="entry name" value="AMP-bd_C_sf"/>
</dbReference>
<dbReference type="RefSeq" id="WP_169927373.1">
    <property type="nucleotide sequence ID" value="NZ_CP012333.1"/>
</dbReference>
<evidence type="ECO:0000313" key="7">
    <source>
        <dbReference type="Proteomes" id="UP000064967"/>
    </source>
</evidence>
<dbReference type="KEGG" id="llu:AKJ09_01814"/>
<sequence length="603" mass="65824">MPTMVHEVLAETERKFGDKPALRVKRNGGWRTTTWSAYAKDVRRAGRALMKLGVEAGKGVTLIGYNSPEWLMADVGAVLAGAMPAGIYTTNTAEQVRYITHHCEAKVAFADTAEQLAKFVAEEANLPHLEAVVLMNHDAKVPAQHGRLRVLTWEAFLKLGDEVPQAELDARIAAQNKDSVCTLIYTSGTTGEPKAVMISHENIVWTARVILDALGVVPGEQVTLSYLPLSHIAEQLLSVHGPMAMGSILYFAESLEKLGENLSEVRPTLFMGVPRVWEKIQAKMVAAGTNAPPIRKKLVAWARKTGLAGGYAEQRREAKPLLYPLAKKLVFDKVRQRLGLDRASICVTSAAPISRDTLEFFLALGIPILEVYGMSECAGPATYSPPDRYRTGKCGVVLPGTELKIAEDGEICLRGKHVFKGYLKDPESTKNAIDDEGWLHTGDIGTLDKDGFLQITDRKKDLLITAGGENIAPQVLEGLLKGIPIVAQAVVVGDRRKYLAALLTLDPERIQTEAALAGSAAKTIAEAASCDVFRRHLEKQIEDVNEKLARVQTIKRFTIVPSEFTIDGGELTPTMKVKRKVVNEKYRSEIEALYAEGVADAAS</sequence>
<dbReference type="InterPro" id="IPR020845">
    <property type="entry name" value="AMP-binding_CS"/>
</dbReference>
<accession>A0A0K1PNM8</accession>
<dbReference type="Proteomes" id="UP000064967">
    <property type="component" value="Chromosome"/>
</dbReference>
<gene>
    <name evidence="6" type="ORF">AKJ09_01814</name>
</gene>
<reference evidence="6 7" key="1">
    <citation type="submission" date="2015-08" db="EMBL/GenBank/DDBJ databases">
        <authorList>
            <person name="Babu N.S."/>
            <person name="Beckwith C.J."/>
            <person name="Beseler K.G."/>
            <person name="Brison A."/>
            <person name="Carone J.V."/>
            <person name="Caskin T.P."/>
            <person name="Diamond M."/>
            <person name="Durham M.E."/>
            <person name="Foxe J.M."/>
            <person name="Go M."/>
            <person name="Henderson B.A."/>
            <person name="Jones I.B."/>
            <person name="McGettigan J.A."/>
            <person name="Micheletti S.J."/>
            <person name="Nasrallah M.E."/>
            <person name="Ortiz D."/>
            <person name="Piller C.R."/>
            <person name="Privatt S.R."/>
            <person name="Schneider S.L."/>
            <person name="Sharp S."/>
            <person name="Smith T.C."/>
            <person name="Stanton J.D."/>
            <person name="Ullery H.E."/>
            <person name="Wilson R.J."/>
            <person name="Serrano M.G."/>
            <person name="Buck G."/>
            <person name="Lee V."/>
            <person name="Wang Y."/>
            <person name="Carvalho R."/>
            <person name="Voegtly L."/>
            <person name="Shi R."/>
            <person name="Duckworth R."/>
            <person name="Johnson A."/>
            <person name="Loviza R."/>
            <person name="Walstead R."/>
            <person name="Shah Z."/>
            <person name="Kiflezghi M."/>
            <person name="Wade K."/>
            <person name="Ball S.L."/>
            <person name="Bradley K.W."/>
            <person name="Asai D.J."/>
            <person name="Bowman C.A."/>
            <person name="Russell D.A."/>
            <person name="Pope W.H."/>
            <person name="Jacobs-Sera D."/>
            <person name="Hendrix R.W."/>
            <person name="Hatfull G.F."/>
        </authorList>
    </citation>
    <scope>NUCLEOTIDE SEQUENCE [LARGE SCALE GENOMIC DNA]</scope>
    <source>
        <strain evidence="6 7">DSM 27648</strain>
    </source>
</reference>
<organism evidence="6 7">
    <name type="scientific">Labilithrix luteola</name>
    <dbReference type="NCBI Taxonomy" id="1391654"/>
    <lineage>
        <taxon>Bacteria</taxon>
        <taxon>Pseudomonadati</taxon>
        <taxon>Myxococcota</taxon>
        <taxon>Polyangia</taxon>
        <taxon>Polyangiales</taxon>
        <taxon>Labilitrichaceae</taxon>
        <taxon>Labilithrix</taxon>
    </lineage>
</organism>
<dbReference type="Gene3D" id="3.40.50.12780">
    <property type="entry name" value="N-terminal domain of ligase-like"/>
    <property type="match status" value="1"/>
</dbReference>
<evidence type="ECO:0000256" key="3">
    <source>
        <dbReference type="ARBA" id="ARBA00023098"/>
    </source>
</evidence>
<keyword evidence="2" id="KW-0276">Fatty acid metabolism</keyword>
<dbReference type="PANTHER" id="PTHR43272:SF32">
    <property type="entry name" value="AMP-DEPENDENT SYNTHETASE_LIGASE DOMAIN-CONTAINING PROTEIN"/>
    <property type="match status" value="1"/>
</dbReference>
<dbReference type="PATRIC" id="fig|1391654.3.peg.1832"/>